<dbReference type="CDD" id="cd13956">
    <property type="entry name" value="PT_UbiA"/>
    <property type="match status" value="1"/>
</dbReference>
<accession>A0ABS4YE51</accession>
<evidence type="ECO:0000313" key="6">
    <source>
        <dbReference type="EMBL" id="MBP2407031.1"/>
    </source>
</evidence>
<keyword evidence="4 5" id="KW-0472">Membrane</keyword>
<evidence type="ECO:0000256" key="2">
    <source>
        <dbReference type="ARBA" id="ARBA00022692"/>
    </source>
</evidence>
<evidence type="ECO:0000256" key="1">
    <source>
        <dbReference type="ARBA" id="ARBA00004141"/>
    </source>
</evidence>
<organism evidence="6 7">
    <name type="scientific">Streptomyces syringium</name>
    <dbReference type="NCBI Taxonomy" id="76729"/>
    <lineage>
        <taxon>Bacteria</taxon>
        <taxon>Bacillati</taxon>
        <taxon>Actinomycetota</taxon>
        <taxon>Actinomycetes</taxon>
        <taxon>Kitasatosporales</taxon>
        <taxon>Streptomycetaceae</taxon>
        <taxon>Streptomyces</taxon>
    </lineage>
</organism>
<sequence>METDRAPLARQTSGLTGRPVLALAASCHPGPSAAVTVLVTVLAVAAGHSAGGCAWLAAAVLTGQLSVGWCNDAFDARRDAAAGRPKPVATGAVSPQTVWAAAHTALALCVPLSLMCGSLAGTVHLAGVGAAWAYNLRLKATMWSWLPYAAGFASLPAFVTLSSGAHSWPPWWVVVAGALLGVGAHLADTVPDISSDLAVGVRGLPHRLGTSGTRRVLPVPLVAATVALALGPPGPLPAAGAVALTAAVATALAGAALGRTHTKAPFAAAVAVATVDVALLLAQGSRIT</sequence>
<feature type="transmembrane region" description="Helical" evidence="5">
    <location>
        <begin position="145"/>
        <end position="165"/>
    </location>
</feature>
<comment type="caution">
    <text evidence="6">The sequence shown here is derived from an EMBL/GenBank/DDBJ whole genome shotgun (WGS) entry which is preliminary data.</text>
</comment>
<dbReference type="GeneID" id="91573335"/>
<dbReference type="RefSeq" id="WP_130880615.1">
    <property type="nucleotide sequence ID" value="NZ_JAGIOH010000001.1"/>
</dbReference>
<name>A0ABS4YE51_9ACTN</name>
<evidence type="ECO:0000313" key="7">
    <source>
        <dbReference type="Proteomes" id="UP001519291"/>
    </source>
</evidence>
<proteinExistence type="predicted"/>
<keyword evidence="7" id="KW-1185">Reference proteome</keyword>
<evidence type="ECO:0000256" key="5">
    <source>
        <dbReference type="SAM" id="Phobius"/>
    </source>
</evidence>
<protein>
    <submittedName>
        <fullName evidence="6">4-hydroxybenzoate polyprenyltransferase</fullName>
    </submittedName>
</protein>
<comment type="subcellular location">
    <subcellularLocation>
        <location evidence="1">Membrane</location>
        <topology evidence="1">Multi-pass membrane protein</topology>
    </subcellularLocation>
</comment>
<evidence type="ECO:0000256" key="4">
    <source>
        <dbReference type="ARBA" id="ARBA00023136"/>
    </source>
</evidence>
<dbReference type="InterPro" id="IPR000537">
    <property type="entry name" value="UbiA_prenyltransferase"/>
</dbReference>
<feature type="transmembrane region" description="Helical" evidence="5">
    <location>
        <begin position="236"/>
        <end position="257"/>
    </location>
</feature>
<dbReference type="InterPro" id="IPR044878">
    <property type="entry name" value="UbiA_sf"/>
</dbReference>
<reference evidence="6 7" key="1">
    <citation type="submission" date="2021-03" db="EMBL/GenBank/DDBJ databases">
        <title>Sequencing the genomes of 1000 actinobacteria strains.</title>
        <authorList>
            <person name="Klenk H.-P."/>
        </authorList>
    </citation>
    <scope>NUCLEOTIDE SEQUENCE [LARGE SCALE GENOMIC DNA]</scope>
    <source>
        <strain evidence="6 7">DSM 41480</strain>
    </source>
</reference>
<dbReference type="Proteomes" id="UP001519291">
    <property type="component" value="Unassembled WGS sequence"/>
</dbReference>
<dbReference type="EMBL" id="JAGIOH010000001">
    <property type="protein sequence ID" value="MBP2407031.1"/>
    <property type="molecule type" value="Genomic_DNA"/>
</dbReference>
<dbReference type="Gene3D" id="1.10.357.140">
    <property type="entry name" value="UbiA prenyltransferase"/>
    <property type="match status" value="1"/>
</dbReference>
<gene>
    <name evidence="6" type="ORF">JO379_006500</name>
</gene>
<feature type="transmembrane region" description="Helical" evidence="5">
    <location>
        <begin position="171"/>
        <end position="191"/>
    </location>
</feature>
<keyword evidence="2 5" id="KW-0812">Transmembrane</keyword>
<feature type="transmembrane region" description="Helical" evidence="5">
    <location>
        <begin position="112"/>
        <end position="133"/>
    </location>
</feature>
<dbReference type="Pfam" id="PF01040">
    <property type="entry name" value="UbiA"/>
    <property type="match status" value="1"/>
</dbReference>
<evidence type="ECO:0000256" key="3">
    <source>
        <dbReference type="ARBA" id="ARBA00022989"/>
    </source>
</evidence>
<feature type="transmembrane region" description="Helical" evidence="5">
    <location>
        <begin position="264"/>
        <end position="282"/>
    </location>
</feature>
<keyword evidence="3 5" id="KW-1133">Transmembrane helix</keyword>